<evidence type="ECO:0000313" key="1">
    <source>
        <dbReference type="EMBL" id="GMF50234.1"/>
    </source>
</evidence>
<accession>A0A9W7CZA9</accession>
<evidence type="ECO:0000313" key="2">
    <source>
        <dbReference type="Proteomes" id="UP001165121"/>
    </source>
</evidence>
<keyword evidence="2" id="KW-1185">Reference proteome</keyword>
<protein>
    <submittedName>
        <fullName evidence="1">Unnamed protein product</fullName>
    </submittedName>
</protein>
<sequence>MVCGTQINACVQVQAASVATFVLRVTTARLADNHSLNKYYFDQYAHNRTALEPEVVSTVDELRKAGAKKKKNILRYIHERSAPNPTTQDVHNLERRLKKLYQ</sequence>
<comment type="caution">
    <text evidence="1">The sequence shown here is derived from an EMBL/GenBank/DDBJ whole genome shotgun (WGS) entry which is preliminary data.</text>
</comment>
<dbReference type="OrthoDB" id="126930at2759"/>
<organism evidence="1 2">
    <name type="scientific">Phytophthora fragariaefolia</name>
    <dbReference type="NCBI Taxonomy" id="1490495"/>
    <lineage>
        <taxon>Eukaryota</taxon>
        <taxon>Sar</taxon>
        <taxon>Stramenopiles</taxon>
        <taxon>Oomycota</taxon>
        <taxon>Peronosporomycetes</taxon>
        <taxon>Peronosporales</taxon>
        <taxon>Peronosporaceae</taxon>
        <taxon>Phytophthora</taxon>
    </lineage>
</organism>
<proteinExistence type="predicted"/>
<dbReference type="AlphaFoldDB" id="A0A9W7CZA9"/>
<name>A0A9W7CZA9_9STRA</name>
<reference evidence="1" key="1">
    <citation type="submission" date="2023-04" db="EMBL/GenBank/DDBJ databases">
        <title>Phytophthora fragariaefolia NBRC 109709.</title>
        <authorList>
            <person name="Ichikawa N."/>
            <person name="Sato H."/>
            <person name="Tonouchi N."/>
        </authorList>
    </citation>
    <scope>NUCLEOTIDE SEQUENCE</scope>
    <source>
        <strain evidence="1">NBRC 109709</strain>
    </source>
</reference>
<dbReference type="Proteomes" id="UP001165121">
    <property type="component" value="Unassembled WGS sequence"/>
</dbReference>
<dbReference type="EMBL" id="BSXT01002663">
    <property type="protein sequence ID" value="GMF50234.1"/>
    <property type="molecule type" value="Genomic_DNA"/>
</dbReference>
<gene>
    <name evidence="1" type="ORF">Pfra01_002000300</name>
</gene>